<comment type="cofactor">
    <cofactor evidence="2">
        <name>[3Fe-4S] cluster</name>
        <dbReference type="ChEBI" id="CHEBI:21137"/>
    </cofactor>
</comment>
<dbReference type="InterPro" id="IPR050711">
    <property type="entry name" value="ET-N_metabolism_enzyme"/>
</dbReference>
<evidence type="ECO:0000256" key="11">
    <source>
        <dbReference type="ARBA" id="ARBA00023014"/>
    </source>
</evidence>
<organism evidence="17 18">
    <name type="scientific">Oryctes borbonicus</name>
    <dbReference type="NCBI Taxonomy" id="1629725"/>
    <lineage>
        <taxon>Eukaryota</taxon>
        <taxon>Metazoa</taxon>
        <taxon>Ecdysozoa</taxon>
        <taxon>Arthropoda</taxon>
        <taxon>Hexapoda</taxon>
        <taxon>Insecta</taxon>
        <taxon>Pterygota</taxon>
        <taxon>Neoptera</taxon>
        <taxon>Endopterygota</taxon>
        <taxon>Coleoptera</taxon>
        <taxon>Polyphaga</taxon>
        <taxon>Scarabaeiformia</taxon>
        <taxon>Scarabaeidae</taxon>
        <taxon>Dynastinae</taxon>
        <taxon>Oryctes</taxon>
    </lineage>
</organism>
<keyword evidence="7" id="KW-0479">Metal-binding</keyword>
<dbReference type="GO" id="GO:0006537">
    <property type="term" value="P:glutamate biosynthetic process"/>
    <property type="evidence" value="ECO:0007669"/>
    <property type="project" value="UniProtKB-KW"/>
</dbReference>
<evidence type="ECO:0000256" key="6">
    <source>
        <dbReference type="ARBA" id="ARBA00022643"/>
    </source>
</evidence>
<evidence type="ECO:0000313" key="17">
    <source>
        <dbReference type="EMBL" id="KRT84922.1"/>
    </source>
</evidence>
<keyword evidence="12" id="KW-0314">Glutamate biosynthesis</keyword>
<gene>
    <name evidence="17" type="ORF">AMK59_185</name>
</gene>
<evidence type="ECO:0000256" key="4">
    <source>
        <dbReference type="ARBA" id="ARBA00022605"/>
    </source>
</evidence>
<comment type="caution">
    <text evidence="17">The sequence shown here is derived from an EMBL/GenBank/DDBJ whole genome shotgun (WGS) entry which is preliminary data.</text>
</comment>
<evidence type="ECO:0000256" key="3">
    <source>
        <dbReference type="ARBA" id="ARBA00009716"/>
    </source>
</evidence>
<dbReference type="Proteomes" id="UP000051574">
    <property type="component" value="Unassembled WGS sequence"/>
</dbReference>
<reference evidence="17 18" key="1">
    <citation type="submission" date="2015-09" db="EMBL/GenBank/DDBJ databases">
        <title>Draft genome of the scarab beetle Oryctes borbonicus.</title>
        <authorList>
            <person name="Meyer J.M."/>
            <person name="Markov G.V."/>
            <person name="Baskaran P."/>
            <person name="Herrmann M."/>
            <person name="Sommer R.J."/>
            <person name="Roedelsperger C."/>
        </authorList>
    </citation>
    <scope>NUCLEOTIDE SEQUENCE [LARGE SCALE GENOMIC DNA]</scope>
    <source>
        <strain evidence="17">OB123</strain>
        <tissue evidence="17">Whole animal</tissue>
    </source>
</reference>
<feature type="non-terminal residue" evidence="17">
    <location>
        <position position="1"/>
    </location>
</feature>
<evidence type="ECO:0000256" key="5">
    <source>
        <dbReference type="ARBA" id="ARBA00022630"/>
    </source>
</evidence>
<dbReference type="EC" id="1.4.7.1" evidence="15"/>
<evidence type="ECO:0000256" key="15">
    <source>
        <dbReference type="ARBA" id="ARBA00039085"/>
    </source>
</evidence>
<keyword evidence="5" id="KW-0285">Flavoprotein</keyword>
<evidence type="ECO:0000256" key="14">
    <source>
        <dbReference type="ARBA" id="ARBA00037928"/>
    </source>
</evidence>
<dbReference type="AlphaFoldDB" id="A0A0T6BC47"/>
<keyword evidence="8" id="KW-0315">Glutamine amidotransferase</keyword>
<dbReference type="EMBL" id="LJIG01002018">
    <property type="protein sequence ID" value="KRT84922.1"/>
    <property type="molecule type" value="Genomic_DNA"/>
</dbReference>
<proteinExistence type="inferred from homology"/>
<dbReference type="PANTHER" id="PTHR11938:SF133">
    <property type="entry name" value="GLUTAMATE SYNTHASE (NADH)"/>
    <property type="match status" value="1"/>
</dbReference>
<evidence type="ECO:0000256" key="1">
    <source>
        <dbReference type="ARBA" id="ARBA00001917"/>
    </source>
</evidence>
<feature type="domain" description="Glutamine amidotransferase type-2" evidence="16">
    <location>
        <begin position="3"/>
        <end position="165"/>
    </location>
</feature>
<dbReference type="GO" id="GO:0016040">
    <property type="term" value="F:glutamate synthase (NADH) activity"/>
    <property type="evidence" value="ECO:0007669"/>
    <property type="project" value="TreeGrafter"/>
</dbReference>
<keyword evidence="11" id="KW-0411">Iron-sulfur</keyword>
<comment type="cofactor">
    <cofactor evidence="1">
        <name>FMN</name>
        <dbReference type="ChEBI" id="CHEBI:58210"/>
    </cofactor>
</comment>
<evidence type="ECO:0000256" key="2">
    <source>
        <dbReference type="ARBA" id="ARBA00001927"/>
    </source>
</evidence>
<dbReference type="PANTHER" id="PTHR11938">
    <property type="entry name" value="FAD NADPH DEHYDROGENASE/OXIDOREDUCTASE"/>
    <property type="match status" value="1"/>
</dbReference>
<keyword evidence="10" id="KW-0408">Iron</keyword>
<evidence type="ECO:0000256" key="9">
    <source>
        <dbReference type="ARBA" id="ARBA00023002"/>
    </source>
</evidence>
<dbReference type="GO" id="GO:0016041">
    <property type="term" value="F:glutamate synthase (ferredoxin) activity"/>
    <property type="evidence" value="ECO:0007669"/>
    <property type="project" value="UniProtKB-EC"/>
</dbReference>
<protein>
    <recommendedName>
        <fullName evidence="15">glutamate synthase (ferredoxin)</fullName>
        <ecNumber evidence="15">1.4.7.1</ecNumber>
    </recommendedName>
</protein>
<dbReference type="InterPro" id="IPR017932">
    <property type="entry name" value="GATase_2_dom"/>
</dbReference>
<evidence type="ECO:0000256" key="7">
    <source>
        <dbReference type="ARBA" id="ARBA00022723"/>
    </source>
</evidence>
<dbReference type="OrthoDB" id="4327079at2759"/>
<dbReference type="Gene3D" id="3.60.20.10">
    <property type="entry name" value="Glutamine Phosphoribosylpyrophosphate, subunit 1, domain 1"/>
    <property type="match status" value="1"/>
</dbReference>
<evidence type="ECO:0000313" key="18">
    <source>
        <dbReference type="Proteomes" id="UP000051574"/>
    </source>
</evidence>
<keyword evidence="4" id="KW-0028">Amino-acid biosynthesis</keyword>
<comment type="similarity">
    <text evidence="3">Belongs to the glutamate synthase family.</text>
</comment>
<comment type="pathway">
    <text evidence="14">Amino-acid biosynthesis; L-glutamate biosynthesis via GLT pathway; L-glutamate from 2-oxoglutarate and L-glutamine (ferredoxin route): step 1/1.</text>
</comment>
<dbReference type="GO" id="GO:0051538">
    <property type="term" value="F:3 iron, 4 sulfur cluster binding"/>
    <property type="evidence" value="ECO:0007669"/>
    <property type="project" value="UniProtKB-KW"/>
</dbReference>
<dbReference type="InterPro" id="IPR029055">
    <property type="entry name" value="Ntn_hydrolases_N"/>
</dbReference>
<evidence type="ECO:0000256" key="13">
    <source>
        <dbReference type="ARBA" id="ARBA00023291"/>
    </source>
</evidence>
<name>A0A0T6BC47_9SCAR</name>
<dbReference type="SUPFAM" id="SSF56235">
    <property type="entry name" value="N-terminal nucleophile aminohydrolases (Ntn hydrolases)"/>
    <property type="match status" value="1"/>
</dbReference>
<keyword evidence="13" id="KW-0003">3Fe-4S</keyword>
<evidence type="ECO:0000256" key="8">
    <source>
        <dbReference type="ARBA" id="ARBA00022962"/>
    </source>
</evidence>
<sequence>DAQNVQLPPFGKYATGIFYLDKLHHKESEDRFTSLAEELGMSVLAWRTIPTDSSSIGTVAKNSEPFMRQVFVALKDETSEKEIDSKYFVLRKRATHTIPAPGKRFYICSLSRKVIIYKGQLTSDQLWTYFPDLVNPLFETYLALVHTRFSTNTFPSWERAHPLRI</sequence>
<keyword evidence="6" id="KW-0288">FMN</keyword>
<keyword evidence="18" id="KW-1185">Reference proteome</keyword>
<dbReference type="GO" id="GO:0046872">
    <property type="term" value="F:metal ion binding"/>
    <property type="evidence" value="ECO:0007669"/>
    <property type="project" value="UniProtKB-KW"/>
</dbReference>
<accession>A0A0T6BC47</accession>
<keyword evidence="9" id="KW-0560">Oxidoreductase</keyword>
<evidence type="ECO:0000259" key="16">
    <source>
        <dbReference type="Pfam" id="PF00310"/>
    </source>
</evidence>
<dbReference type="GO" id="GO:0019676">
    <property type="term" value="P:ammonia assimilation cycle"/>
    <property type="evidence" value="ECO:0007669"/>
    <property type="project" value="TreeGrafter"/>
</dbReference>
<evidence type="ECO:0000256" key="10">
    <source>
        <dbReference type="ARBA" id="ARBA00023004"/>
    </source>
</evidence>
<evidence type="ECO:0000256" key="12">
    <source>
        <dbReference type="ARBA" id="ARBA00023164"/>
    </source>
</evidence>
<dbReference type="Pfam" id="PF00310">
    <property type="entry name" value="GATase_2"/>
    <property type="match status" value="1"/>
</dbReference>